<keyword evidence="3" id="KW-1185">Reference proteome</keyword>
<sequence>MILRRLCRQFLRAIPKILTFSPNLLKALQRIDLAHDPPRSPIMEADIAGAESPELPVDILMNIFALLEIPDLLRGGSAFVFFDGSAGSHIVVLIHHPYALSFARAGDSRWTWLPACDHFEDCIYVDGVLYAVTATSAIHAFDLTGPTYSMKVIMEKKKRFIVDRIYITQAPSGELLLVWRDQNLKGDAEDCDTSEFMEGSQKFMLFVVDMEAKELQEIDSLDDHLMFLGYSQSCCLDAEEYPSLKANHVYLTGDERDIGLLKWDHRDIFIFSTESNNLQEIVPPQCRCSWPVPIWLTPNLSKMN</sequence>
<feature type="domain" description="KIB1-4 beta-propeller" evidence="1">
    <location>
        <begin position="82"/>
        <end position="271"/>
    </location>
</feature>
<dbReference type="PANTHER" id="PTHR44586:SF14">
    <property type="entry name" value="F-BOX DOMAIN CONTAINING PROTEIN, EXPRESSED"/>
    <property type="match status" value="1"/>
</dbReference>
<reference evidence="2" key="1">
    <citation type="submission" date="2020-07" db="EMBL/GenBank/DDBJ databases">
        <title>Genome sequence and genetic diversity analysis of an under-domesticated orphan crop, white fonio (Digitaria exilis).</title>
        <authorList>
            <person name="Bennetzen J.L."/>
            <person name="Chen S."/>
            <person name="Ma X."/>
            <person name="Wang X."/>
            <person name="Yssel A.E.J."/>
            <person name="Chaluvadi S.R."/>
            <person name="Johnson M."/>
            <person name="Gangashetty P."/>
            <person name="Hamidou F."/>
            <person name="Sanogo M.D."/>
            <person name="Zwaenepoel A."/>
            <person name="Wallace J."/>
            <person name="Van De Peer Y."/>
            <person name="Van Deynze A."/>
        </authorList>
    </citation>
    <scope>NUCLEOTIDE SEQUENCE</scope>
    <source>
        <tissue evidence="2">Leaves</tissue>
    </source>
</reference>
<comment type="caution">
    <text evidence="2">The sequence shown here is derived from an EMBL/GenBank/DDBJ whole genome shotgun (WGS) entry which is preliminary data.</text>
</comment>
<accession>A0A835E7I3</accession>
<organism evidence="2 3">
    <name type="scientific">Digitaria exilis</name>
    <dbReference type="NCBI Taxonomy" id="1010633"/>
    <lineage>
        <taxon>Eukaryota</taxon>
        <taxon>Viridiplantae</taxon>
        <taxon>Streptophyta</taxon>
        <taxon>Embryophyta</taxon>
        <taxon>Tracheophyta</taxon>
        <taxon>Spermatophyta</taxon>
        <taxon>Magnoliopsida</taxon>
        <taxon>Liliopsida</taxon>
        <taxon>Poales</taxon>
        <taxon>Poaceae</taxon>
        <taxon>PACMAD clade</taxon>
        <taxon>Panicoideae</taxon>
        <taxon>Panicodae</taxon>
        <taxon>Paniceae</taxon>
        <taxon>Anthephorinae</taxon>
        <taxon>Digitaria</taxon>
    </lineage>
</organism>
<proteinExistence type="predicted"/>
<dbReference type="AlphaFoldDB" id="A0A835E7I3"/>
<dbReference type="PANTHER" id="PTHR44586">
    <property type="entry name" value="F-BOX DOMAIN CONTAINING PROTEIN, EXPRESSED"/>
    <property type="match status" value="1"/>
</dbReference>
<dbReference type="Pfam" id="PF03478">
    <property type="entry name" value="Beta-prop_KIB1-4"/>
    <property type="match status" value="1"/>
</dbReference>
<evidence type="ECO:0000313" key="2">
    <source>
        <dbReference type="EMBL" id="KAF8673534.1"/>
    </source>
</evidence>
<dbReference type="Proteomes" id="UP000636709">
    <property type="component" value="Unassembled WGS sequence"/>
</dbReference>
<protein>
    <recommendedName>
        <fullName evidence="1">KIB1-4 beta-propeller domain-containing protein</fullName>
    </recommendedName>
</protein>
<dbReference type="InterPro" id="IPR005174">
    <property type="entry name" value="KIB1-4_b-propeller"/>
</dbReference>
<dbReference type="OrthoDB" id="642536at2759"/>
<evidence type="ECO:0000259" key="1">
    <source>
        <dbReference type="Pfam" id="PF03478"/>
    </source>
</evidence>
<gene>
    <name evidence="2" type="ORF">HU200_048617</name>
</gene>
<name>A0A835E7I3_9POAL</name>
<evidence type="ECO:0000313" key="3">
    <source>
        <dbReference type="Proteomes" id="UP000636709"/>
    </source>
</evidence>
<dbReference type="EMBL" id="JACEFO010002205">
    <property type="protein sequence ID" value="KAF8673534.1"/>
    <property type="molecule type" value="Genomic_DNA"/>
</dbReference>